<feature type="chain" id="PRO_5017407499" description="Oxygen tolerance" evidence="2">
    <location>
        <begin position="27"/>
        <end position="543"/>
    </location>
</feature>
<proteinExistence type="predicted"/>
<keyword evidence="2" id="KW-0732">Signal</keyword>
<dbReference type="Proteomes" id="UP000243887">
    <property type="component" value="Unassembled WGS sequence"/>
</dbReference>
<sequence>MMIDTMRKHFIHILFSIFLISNIATAQNPLETTVDTTSIKIGDTFLLTLKAKVQKGSTIQFPESDKLGDFEVIESSAIDTILSETNQELIKKYSLTQFDSGSYRLPQLPVIIDNKIFKTQGIDISVLNVAVDTLKQPMYEIKSVAKDSSSNYDWIYILISVLVIIIGIVLYYYIKKRQESNLSEDDYYKSPYEKAIKKLKKLEEKKNWTRGDAKPYYSDMTFIARSFIEDTFNISAHELTTQEIVAILRQTLANKKVKINKSVIEEFRKVLQTADLVKFAKSQPQEFEITADTSKIEKIIDSINTAYPISIESQSEKIRLREERKKKRIRFRRLVPISITGFLLLIIGTIYFLTNIQDNTLFKSFSFNSTKRLLNREWITSTYGSPGITVSTPKVLSRYNDPTVQQTLPTGVTNVQQFLTGDINDPLHVLLNNITMEKEDTFDKKLIISHSINIITQQFKASNVKFDESDFENSNGISGTKVTGSYTIIHPATNKEAQITFEIVFLINGTNVDEVCVFYSENDAIGPEVAQKVFESIIYKSEE</sequence>
<dbReference type="AlphaFoldDB" id="A0A1I3RJI5"/>
<evidence type="ECO:0000313" key="3">
    <source>
        <dbReference type="EMBL" id="SFJ46002.1"/>
    </source>
</evidence>
<dbReference type="RefSeq" id="WP_245753876.1">
    <property type="nucleotide sequence ID" value="NZ_FORU01000008.1"/>
</dbReference>
<keyword evidence="1" id="KW-0472">Membrane</keyword>
<feature type="transmembrane region" description="Helical" evidence="1">
    <location>
        <begin position="334"/>
        <end position="353"/>
    </location>
</feature>
<keyword evidence="4" id="KW-1185">Reference proteome</keyword>
<name>A0A1I3RJI5_9FLAO</name>
<dbReference type="STRING" id="1150112.SAMN04487893_10835"/>
<dbReference type="Pfam" id="PF13584">
    <property type="entry name" value="BatD"/>
    <property type="match status" value="1"/>
</dbReference>
<evidence type="ECO:0000256" key="2">
    <source>
        <dbReference type="SAM" id="SignalP"/>
    </source>
</evidence>
<accession>A0A1I3RJI5</accession>
<organism evidence="3 4">
    <name type="scientific">Myroides guanonis</name>
    <dbReference type="NCBI Taxonomy" id="1150112"/>
    <lineage>
        <taxon>Bacteria</taxon>
        <taxon>Pseudomonadati</taxon>
        <taxon>Bacteroidota</taxon>
        <taxon>Flavobacteriia</taxon>
        <taxon>Flavobacteriales</taxon>
        <taxon>Flavobacteriaceae</taxon>
        <taxon>Myroides</taxon>
    </lineage>
</organism>
<protein>
    <recommendedName>
        <fullName evidence="5">Oxygen tolerance</fullName>
    </recommendedName>
</protein>
<dbReference type="InterPro" id="IPR025738">
    <property type="entry name" value="BatD"/>
</dbReference>
<evidence type="ECO:0000313" key="4">
    <source>
        <dbReference type="Proteomes" id="UP000243887"/>
    </source>
</evidence>
<evidence type="ECO:0000256" key="1">
    <source>
        <dbReference type="SAM" id="Phobius"/>
    </source>
</evidence>
<keyword evidence="1" id="KW-1133">Transmembrane helix</keyword>
<gene>
    <name evidence="3" type="ORF">SAMN04487893_10835</name>
</gene>
<dbReference type="EMBL" id="FORU01000008">
    <property type="protein sequence ID" value="SFJ46002.1"/>
    <property type="molecule type" value="Genomic_DNA"/>
</dbReference>
<keyword evidence="1" id="KW-0812">Transmembrane</keyword>
<feature type="signal peptide" evidence="2">
    <location>
        <begin position="1"/>
        <end position="26"/>
    </location>
</feature>
<reference evidence="4" key="1">
    <citation type="submission" date="2016-10" db="EMBL/GenBank/DDBJ databases">
        <authorList>
            <person name="Varghese N."/>
            <person name="Submissions S."/>
        </authorList>
    </citation>
    <scope>NUCLEOTIDE SEQUENCE [LARGE SCALE GENOMIC DNA]</scope>
    <source>
        <strain evidence="4">DSM 26542</strain>
    </source>
</reference>
<evidence type="ECO:0008006" key="5">
    <source>
        <dbReference type="Google" id="ProtNLM"/>
    </source>
</evidence>
<feature type="transmembrane region" description="Helical" evidence="1">
    <location>
        <begin position="154"/>
        <end position="174"/>
    </location>
</feature>